<evidence type="ECO:0000256" key="4">
    <source>
        <dbReference type="ARBA" id="ARBA00023136"/>
    </source>
</evidence>
<feature type="transmembrane region" description="Helical" evidence="6">
    <location>
        <begin position="326"/>
        <end position="345"/>
    </location>
</feature>
<evidence type="ECO:0000313" key="7">
    <source>
        <dbReference type="EMBL" id="KAJ9668655.1"/>
    </source>
</evidence>
<dbReference type="CDD" id="cd17323">
    <property type="entry name" value="MFS_Tpo1_MDR_like"/>
    <property type="match status" value="1"/>
</dbReference>
<feature type="transmembrane region" description="Helical" evidence="6">
    <location>
        <begin position="365"/>
        <end position="385"/>
    </location>
</feature>
<keyword evidence="3 6" id="KW-1133">Transmembrane helix</keyword>
<evidence type="ECO:0000256" key="3">
    <source>
        <dbReference type="ARBA" id="ARBA00022989"/>
    </source>
</evidence>
<keyword evidence="2 6" id="KW-0812">Transmembrane</keyword>
<feature type="transmembrane region" description="Helical" evidence="6">
    <location>
        <begin position="205"/>
        <end position="235"/>
    </location>
</feature>
<feature type="transmembrane region" description="Helical" evidence="6">
    <location>
        <begin position="171"/>
        <end position="193"/>
    </location>
</feature>
<feature type="region of interest" description="Disordered" evidence="5">
    <location>
        <begin position="45"/>
        <end position="90"/>
    </location>
</feature>
<sequence>MSELIRDTVFGHLIRFISRGRLLKYAEERDPSLWKRYIDTEKSGYAAHHGTTEPQGEDSDVEERSAEDRSHNTNGEQSRSSSSSGTRVGEEDGVIINQASGVEVDSEKGRDIYVVTWYGPDGPEYPINWSHSKKSFVTFEIVLLTFGVYIGSAIYTSGIPTVQQAFGVSQVAATLGLTLFVAGYGIGPMLWSLISEIPQIGRNPIYIATLFVFVLFQIPTALAVNLGMLLAFRFLTGFFGSPAYDWTWTIWELMWLSGFILVLLFSFLPETSANNILYRRTRRLRKLTGNDKLRCEPEFMAEQMTGREIVQIALIRPFILSFTEPIVLALNLYIALVYDLLYIWFESFVIVFVEIYGFNLGQLGLAFLGILVGALLTIPPFFWYLYKVQEKQFNERGEIQPEKRLIPACVGAFFIPVCLFWFGWSASPDIHWIMPIIGSAFFSVGTLLLFNSVLNYLPDAYPEYAALVLAGNDFMRPSFGAGFPLFAAAMYRRLGTGWASSLLAFLGIAFIPIPFALYFCGERIRKASKHARQDF</sequence>
<comment type="caution">
    <text evidence="7">The sequence shown here is derived from an EMBL/GenBank/DDBJ whole genome shotgun (WGS) entry which is preliminary data.</text>
</comment>
<evidence type="ECO:0000256" key="6">
    <source>
        <dbReference type="SAM" id="Phobius"/>
    </source>
</evidence>
<dbReference type="Gene3D" id="1.20.1720.10">
    <property type="entry name" value="Multidrug resistance protein D"/>
    <property type="match status" value="1"/>
</dbReference>
<evidence type="ECO:0000256" key="1">
    <source>
        <dbReference type="ARBA" id="ARBA00004141"/>
    </source>
</evidence>
<dbReference type="InterPro" id="IPR036259">
    <property type="entry name" value="MFS_trans_sf"/>
</dbReference>
<organism evidence="7 8">
    <name type="scientific">Coniosporium apollinis</name>
    <dbReference type="NCBI Taxonomy" id="61459"/>
    <lineage>
        <taxon>Eukaryota</taxon>
        <taxon>Fungi</taxon>
        <taxon>Dikarya</taxon>
        <taxon>Ascomycota</taxon>
        <taxon>Pezizomycotina</taxon>
        <taxon>Dothideomycetes</taxon>
        <taxon>Dothideomycetes incertae sedis</taxon>
        <taxon>Coniosporium</taxon>
    </lineage>
</organism>
<feature type="transmembrane region" description="Helical" evidence="6">
    <location>
        <begin position="430"/>
        <end position="454"/>
    </location>
</feature>
<evidence type="ECO:0000313" key="8">
    <source>
        <dbReference type="Proteomes" id="UP001172684"/>
    </source>
</evidence>
<feature type="transmembrane region" description="Helical" evidence="6">
    <location>
        <begin position="405"/>
        <end position="424"/>
    </location>
</feature>
<proteinExistence type="predicted"/>
<dbReference type="PANTHER" id="PTHR23502:SF23">
    <property type="entry name" value="FLUCONAZOLE RESISTANCE PROTEIN 1"/>
    <property type="match status" value="1"/>
</dbReference>
<dbReference type="SUPFAM" id="SSF103473">
    <property type="entry name" value="MFS general substrate transporter"/>
    <property type="match status" value="1"/>
</dbReference>
<protein>
    <submittedName>
        <fullName evidence="7">GTPase-activating protein</fullName>
    </submittedName>
</protein>
<feature type="compositionally biased region" description="Basic and acidic residues" evidence="5">
    <location>
        <begin position="62"/>
        <end position="71"/>
    </location>
</feature>
<dbReference type="PANTHER" id="PTHR23502">
    <property type="entry name" value="MAJOR FACILITATOR SUPERFAMILY"/>
    <property type="match status" value="1"/>
</dbReference>
<comment type="subcellular location">
    <subcellularLocation>
        <location evidence="1">Membrane</location>
        <topology evidence="1">Multi-pass membrane protein</topology>
    </subcellularLocation>
</comment>
<feature type="transmembrane region" description="Helical" evidence="6">
    <location>
        <begin position="255"/>
        <end position="277"/>
    </location>
</feature>
<evidence type="ECO:0000256" key="5">
    <source>
        <dbReference type="SAM" id="MobiDB-lite"/>
    </source>
</evidence>
<name>A0ABQ9P213_9PEZI</name>
<dbReference type="Gene3D" id="1.20.1250.20">
    <property type="entry name" value="MFS general substrate transporter like domains"/>
    <property type="match status" value="1"/>
</dbReference>
<feature type="transmembrane region" description="Helical" evidence="6">
    <location>
        <begin position="497"/>
        <end position="520"/>
    </location>
</feature>
<keyword evidence="8" id="KW-1185">Reference proteome</keyword>
<dbReference type="EMBL" id="JAPDRL010000006">
    <property type="protein sequence ID" value="KAJ9668655.1"/>
    <property type="molecule type" value="Genomic_DNA"/>
</dbReference>
<feature type="transmembrane region" description="Helical" evidence="6">
    <location>
        <begin position="474"/>
        <end position="491"/>
    </location>
</feature>
<feature type="transmembrane region" description="Helical" evidence="6">
    <location>
        <begin position="136"/>
        <end position="159"/>
    </location>
</feature>
<dbReference type="Proteomes" id="UP001172684">
    <property type="component" value="Unassembled WGS sequence"/>
</dbReference>
<accession>A0ABQ9P213</accession>
<dbReference type="InterPro" id="IPR011701">
    <property type="entry name" value="MFS"/>
</dbReference>
<reference evidence="7" key="1">
    <citation type="submission" date="2022-10" db="EMBL/GenBank/DDBJ databases">
        <title>Culturing micro-colonial fungi from biological soil crusts in the Mojave desert and describing Neophaeococcomyces mojavensis, and introducing the new genera and species Taxawa tesnikishii.</title>
        <authorList>
            <person name="Kurbessoian T."/>
            <person name="Stajich J.E."/>
        </authorList>
    </citation>
    <scope>NUCLEOTIDE SEQUENCE</scope>
    <source>
        <strain evidence="7">TK_1</strain>
    </source>
</reference>
<evidence type="ECO:0000256" key="2">
    <source>
        <dbReference type="ARBA" id="ARBA00022692"/>
    </source>
</evidence>
<keyword evidence="4 6" id="KW-0472">Membrane</keyword>
<gene>
    <name evidence="7" type="primary">MDR1_1</name>
    <name evidence="7" type="ORF">H2201_001297</name>
</gene>
<dbReference type="Pfam" id="PF07690">
    <property type="entry name" value="MFS_1"/>
    <property type="match status" value="1"/>
</dbReference>